<dbReference type="Gene3D" id="1.10.1200.10">
    <property type="entry name" value="ACP-like"/>
    <property type="match status" value="1"/>
</dbReference>
<gene>
    <name evidence="4" type="ORF">UFOPK3564_03900</name>
</gene>
<keyword evidence="1" id="KW-0596">Phosphopantetheine</keyword>
<evidence type="ECO:0000313" key="4">
    <source>
        <dbReference type="EMBL" id="CAB4958290.1"/>
    </source>
</evidence>
<name>A0A6J7KQX3_9ZZZZ</name>
<keyword evidence="2" id="KW-0597">Phosphoprotein</keyword>
<sequence>MSTPTREDVEKLVLSSLEELGAESDALNPTATFEDLDVDSLDLAELSQIVEEQYGVKLQGEDVAKLRTVEDAVNLITERAAQ</sequence>
<dbReference type="AlphaFoldDB" id="A0A6J7KQX3"/>
<dbReference type="GO" id="GO:0005829">
    <property type="term" value="C:cytosol"/>
    <property type="evidence" value="ECO:0007669"/>
    <property type="project" value="TreeGrafter"/>
</dbReference>
<protein>
    <submittedName>
        <fullName evidence="4">Unannotated protein</fullName>
    </submittedName>
</protein>
<feature type="domain" description="Carrier" evidence="3">
    <location>
        <begin position="3"/>
        <end position="80"/>
    </location>
</feature>
<dbReference type="Pfam" id="PF00550">
    <property type="entry name" value="PP-binding"/>
    <property type="match status" value="1"/>
</dbReference>
<dbReference type="GO" id="GO:0009245">
    <property type="term" value="P:lipid A biosynthetic process"/>
    <property type="evidence" value="ECO:0007669"/>
    <property type="project" value="TreeGrafter"/>
</dbReference>
<organism evidence="4">
    <name type="scientific">freshwater metagenome</name>
    <dbReference type="NCBI Taxonomy" id="449393"/>
    <lineage>
        <taxon>unclassified sequences</taxon>
        <taxon>metagenomes</taxon>
        <taxon>ecological metagenomes</taxon>
    </lineage>
</organism>
<accession>A0A6J7KQX3</accession>
<reference evidence="4" key="1">
    <citation type="submission" date="2020-05" db="EMBL/GenBank/DDBJ databases">
        <authorList>
            <person name="Chiriac C."/>
            <person name="Salcher M."/>
            <person name="Ghai R."/>
            <person name="Kavagutti S V."/>
        </authorList>
    </citation>
    <scope>NUCLEOTIDE SEQUENCE</scope>
</reference>
<dbReference type="SUPFAM" id="SSF47336">
    <property type="entry name" value="ACP-like"/>
    <property type="match status" value="1"/>
</dbReference>
<dbReference type="GO" id="GO:0000036">
    <property type="term" value="F:acyl carrier activity"/>
    <property type="evidence" value="ECO:0007669"/>
    <property type="project" value="TreeGrafter"/>
</dbReference>
<dbReference type="GO" id="GO:0016020">
    <property type="term" value="C:membrane"/>
    <property type="evidence" value="ECO:0007669"/>
    <property type="project" value="GOC"/>
</dbReference>
<dbReference type="InterPro" id="IPR036736">
    <property type="entry name" value="ACP-like_sf"/>
</dbReference>
<dbReference type="PANTHER" id="PTHR20863">
    <property type="entry name" value="ACYL CARRIER PROTEIN"/>
    <property type="match status" value="1"/>
</dbReference>
<dbReference type="HAMAP" id="MF_01217">
    <property type="entry name" value="Acyl_carrier"/>
    <property type="match status" value="1"/>
</dbReference>
<dbReference type="InterPro" id="IPR003231">
    <property type="entry name" value="ACP"/>
</dbReference>
<dbReference type="PANTHER" id="PTHR20863:SF76">
    <property type="entry name" value="CARRIER DOMAIN-CONTAINING PROTEIN"/>
    <property type="match status" value="1"/>
</dbReference>
<evidence type="ECO:0000256" key="1">
    <source>
        <dbReference type="ARBA" id="ARBA00022450"/>
    </source>
</evidence>
<evidence type="ECO:0000259" key="3">
    <source>
        <dbReference type="PROSITE" id="PS50075"/>
    </source>
</evidence>
<evidence type="ECO:0000256" key="2">
    <source>
        <dbReference type="ARBA" id="ARBA00022553"/>
    </source>
</evidence>
<dbReference type="InterPro" id="IPR009081">
    <property type="entry name" value="PP-bd_ACP"/>
</dbReference>
<dbReference type="EMBL" id="CAFBMK010000439">
    <property type="protein sequence ID" value="CAB4958290.1"/>
    <property type="molecule type" value="Genomic_DNA"/>
</dbReference>
<dbReference type="GO" id="GO:0000035">
    <property type="term" value="F:acyl binding"/>
    <property type="evidence" value="ECO:0007669"/>
    <property type="project" value="TreeGrafter"/>
</dbReference>
<dbReference type="PROSITE" id="PS50075">
    <property type="entry name" value="CARRIER"/>
    <property type="match status" value="1"/>
</dbReference>
<proteinExistence type="inferred from homology"/>